<evidence type="ECO:0008006" key="4">
    <source>
        <dbReference type="Google" id="ProtNLM"/>
    </source>
</evidence>
<accession>J3LWK0</accession>
<dbReference type="EnsemblPlants" id="OB04G15250.1">
    <property type="protein sequence ID" value="OB04G15250.1"/>
    <property type="gene ID" value="OB04G15250"/>
</dbReference>
<dbReference type="OMA" id="SFKMTLC"/>
<reference evidence="2" key="1">
    <citation type="journal article" date="2013" name="Nat. Commun.">
        <title>Whole-genome sequencing of Oryza brachyantha reveals mechanisms underlying Oryza genome evolution.</title>
        <authorList>
            <person name="Chen J."/>
            <person name="Huang Q."/>
            <person name="Gao D."/>
            <person name="Wang J."/>
            <person name="Lang Y."/>
            <person name="Liu T."/>
            <person name="Li B."/>
            <person name="Bai Z."/>
            <person name="Luis Goicoechea J."/>
            <person name="Liang C."/>
            <person name="Chen C."/>
            <person name="Zhang W."/>
            <person name="Sun S."/>
            <person name="Liao Y."/>
            <person name="Zhang X."/>
            <person name="Yang L."/>
            <person name="Song C."/>
            <person name="Wang M."/>
            <person name="Shi J."/>
            <person name="Liu G."/>
            <person name="Liu J."/>
            <person name="Zhou H."/>
            <person name="Zhou W."/>
            <person name="Yu Q."/>
            <person name="An N."/>
            <person name="Chen Y."/>
            <person name="Cai Q."/>
            <person name="Wang B."/>
            <person name="Liu B."/>
            <person name="Min J."/>
            <person name="Huang Y."/>
            <person name="Wu H."/>
            <person name="Li Z."/>
            <person name="Zhang Y."/>
            <person name="Yin Y."/>
            <person name="Song W."/>
            <person name="Jiang J."/>
            <person name="Jackson S.A."/>
            <person name="Wing R.A."/>
            <person name="Wang J."/>
            <person name="Chen M."/>
        </authorList>
    </citation>
    <scope>NUCLEOTIDE SEQUENCE [LARGE SCALE GENOMIC DNA]</scope>
    <source>
        <strain evidence="2">cv. IRGC 101232</strain>
    </source>
</reference>
<reference evidence="2" key="2">
    <citation type="submission" date="2013-04" db="UniProtKB">
        <authorList>
            <consortium name="EnsemblPlants"/>
        </authorList>
    </citation>
    <scope>IDENTIFICATION</scope>
</reference>
<dbReference type="AlphaFoldDB" id="J3LWK0"/>
<name>J3LWK0_ORYBR</name>
<dbReference type="Gene3D" id="2.60.120.200">
    <property type="match status" value="1"/>
</dbReference>
<dbReference type="eggNOG" id="ENOG502R5P2">
    <property type="taxonomic scope" value="Eukaryota"/>
</dbReference>
<keyword evidence="1" id="KW-0732">Signal</keyword>
<organism evidence="2">
    <name type="scientific">Oryza brachyantha</name>
    <name type="common">malo sina</name>
    <dbReference type="NCBI Taxonomy" id="4533"/>
    <lineage>
        <taxon>Eukaryota</taxon>
        <taxon>Viridiplantae</taxon>
        <taxon>Streptophyta</taxon>
        <taxon>Embryophyta</taxon>
        <taxon>Tracheophyta</taxon>
        <taxon>Spermatophyta</taxon>
        <taxon>Magnoliopsida</taxon>
        <taxon>Liliopsida</taxon>
        <taxon>Poales</taxon>
        <taxon>Poaceae</taxon>
        <taxon>BOP clade</taxon>
        <taxon>Oryzoideae</taxon>
        <taxon>Oryzeae</taxon>
        <taxon>Oryzinae</taxon>
        <taxon>Oryza</taxon>
    </lineage>
</organism>
<dbReference type="Proteomes" id="UP000006038">
    <property type="component" value="Chromosome 4"/>
</dbReference>
<evidence type="ECO:0000313" key="2">
    <source>
        <dbReference type="EnsemblPlants" id="OB04G15250.1"/>
    </source>
</evidence>
<evidence type="ECO:0000256" key="1">
    <source>
        <dbReference type="SAM" id="SignalP"/>
    </source>
</evidence>
<dbReference type="Gramene" id="OB04G15250.1">
    <property type="protein sequence ID" value="OB04G15250.1"/>
    <property type="gene ID" value="OB04G15250"/>
</dbReference>
<dbReference type="HOGENOM" id="CLU_904231_0_0_1"/>
<dbReference type="InterPro" id="IPR013320">
    <property type="entry name" value="ConA-like_dom_sf"/>
</dbReference>
<feature type="chain" id="PRO_5003774317" description="Legume lectin domain-containing protein" evidence="1">
    <location>
        <begin position="27"/>
        <end position="308"/>
    </location>
</feature>
<proteinExistence type="predicted"/>
<feature type="signal peptide" evidence="1">
    <location>
        <begin position="1"/>
        <end position="26"/>
    </location>
</feature>
<keyword evidence="3" id="KW-1185">Reference proteome</keyword>
<protein>
    <recommendedName>
        <fullName evidence="4">Legume lectin domain-containing protein</fullName>
    </recommendedName>
</protein>
<dbReference type="SUPFAM" id="SSF49899">
    <property type="entry name" value="Concanavalin A-like lectins/glucanases"/>
    <property type="match status" value="1"/>
</dbReference>
<evidence type="ECO:0000313" key="3">
    <source>
        <dbReference type="Proteomes" id="UP000006038"/>
    </source>
</evidence>
<sequence length="308" mass="34559">MSSRRVIPMLFLLCASLLTFHQLITAVSSLSFNVYISRFGYDIGELLFHQIDPANLTSPYPPPVTDLVLPYPKNHRPVAARCDCSRIDAVIYARPVQIVSRATQEIASFKMTLCATTNHEDSSTHGAGGLVLFMIPYPCSCSENGVQRIDVELDRSCMGRRKREEDRSSTGLGSDDDGVVCAHVRYDGATQILTTDVRTGDHRSCVTRRRVHRSNMPREAVVGFASKAAGHPIRLQNVLTWAFHSTFQSKEDDDSSSVDWGQQRLRFDPWNRNAELSLRYQRNWQRNLQLTCSLSISLGYGNTNDASD</sequence>